<dbReference type="Gene3D" id="1.10.260.40">
    <property type="entry name" value="lambda repressor-like DNA-binding domains"/>
    <property type="match status" value="1"/>
</dbReference>
<dbReference type="Pfam" id="PF01381">
    <property type="entry name" value="HTH_3"/>
    <property type="match status" value="1"/>
</dbReference>
<feature type="domain" description="HTH cro/C1-type" evidence="1">
    <location>
        <begin position="6"/>
        <end position="60"/>
    </location>
</feature>
<dbReference type="PROSITE" id="PS50943">
    <property type="entry name" value="HTH_CROC1"/>
    <property type="match status" value="1"/>
</dbReference>
<proteinExistence type="predicted"/>
<gene>
    <name evidence="2" type="ORF">E5340_01460</name>
</gene>
<evidence type="ECO:0000259" key="1">
    <source>
        <dbReference type="PROSITE" id="PS50943"/>
    </source>
</evidence>
<name>A0A4S2EQK1_9LACO</name>
<organism evidence="2 3">
    <name type="scientific">Ligilactobacillus murinus</name>
    <dbReference type="NCBI Taxonomy" id="1622"/>
    <lineage>
        <taxon>Bacteria</taxon>
        <taxon>Bacillati</taxon>
        <taxon>Bacillota</taxon>
        <taxon>Bacilli</taxon>
        <taxon>Lactobacillales</taxon>
        <taxon>Lactobacillaceae</taxon>
        <taxon>Ligilactobacillus</taxon>
    </lineage>
</organism>
<reference evidence="2 3" key="1">
    <citation type="submission" date="2019-04" db="EMBL/GenBank/DDBJ databases">
        <title>Microbes associate with the intestines of laboratory mice.</title>
        <authorList>
            <person name="Navarre W."/>
            <person name="Wong E."/>
            <person name="Huang K."/>
            <person name="Tropini C."/>
            <person name="Ng K."/>
            <person name="Yu B."/>
        </authorList>
    </citation>
    <scope>NUCLEOTIDE SEQUENCE [LARGE SCALE GENOMIC DNA]</scope>
    <source>
        <strain evidence="2 3">NM26_J9</strain>
    </source>
</reference>
<dbReference type="InterPro" id="IPR010982">
    <property type="entry name" value="Lambda_DNA-bd_dom_sf"/>
</dbReference>
<evidence type="ECO:0000313" key="3">
    <source>
        <dbReference type="Proteomes" id="UP000306855"/>
    </source>
</evidence>
<protein>
    <submittedName>
        <fullName evidence="2">XRE family transcriptional regulator</fullName>
    </submittedName>
</protein>
<dbReference type="SMART" id="SM00530">
    <property type="entry name" value="HTH_XRE"/>
    <property type="match status" value="1"/>
</dbReference>
<dbReference type="GO" id="GO:0003677">
    <property type="term" value="F:DNA binding"/>
    <property type="evidence" value="ECO:0007669"/>
    <property type="project" value="InterPro"/>
</dbReference>
<dbReference type="SUPFAM" id="SSF47413">
    <property type="entry name" value="lambda repressor-like DNA-binding domains"/>
    <property type="match status" value="1"/>
</dbReference>
<evidence type="ECO:0000313" key="2">
    <source>
        <dbReference type="EMBL" id="TGY56973.1"/>
    </source>
</evidence>
<dbReference type="Proteomes" id="UP000306855">
    <property type="component" value="Unassembled WGS sequence"/>
</dbReference>
<comment type="caution">
    <text evidence="2">The sequence shown here is derived from an EMBL/GenBank/DDBJ whole genome shotgun (WGS) entry which is preliminary data.</text>
</comment>
<dbReference type="CDD" id="cd00093">
    <property type="entry name" value="HTH_XRE"/>
    <property type="match status" value="1"/>
</dbReference>
<dbReference type="EMBL" id="SRYK01000004">
    <property type="protein sequence ID" value="TGY56973.1"/>
    <property type="molecule type" value="Genomic_DNA"/>
</dbReference>
<dbReference type="InterPro" id="IPR001387">
    <property type="entry name" value="Cro/C1-type_HTH"/>
</dbReference>
<accession>A0A4S2EQK1</accession>
<dbReference type="AlphaFoldDB" id="A0A4S2EQK1"/>
<sequence>MPKITLEAARVNAMMTQKEAAKKLGVHFQTLAKYENDSSNIPFSLLENASELYGIPLSFIFLGKKYENISTK</sequence>